<name>A0A5B8CEZ2_SPHSA</name>
<accession>A0A5B8CEZ2</accession>
<dbReference type="InterPro" id="IPR053521">
    <property type="entry name" value="McjB-like"/>
</dbReference>
<feature type="region of interest" description="Disordered" evidence="1">
    <location>
        <begin position="1"/>
        <end position="23"/>
    </location>
</feature>
<evidence type="ECO:0000259" key="2">
    <source>
        <dbReference type="Pfam" id="PF13471"/>
    </source>
</evidence>
<sequence>MTIRTGSGQSSAGSPPTEADASERPLGRCLRAFHSGRRLAMDLRIKRGLHFCTVEGRTIFLDEDTSRYFCIPEDLDHSFQMMIMAGENFGDNSAADFIADLITLEILQVEYPGTKGLERHSPVVAEPTDDLGPRSVHPTPVIEIMAAVFERLRSKRIAAHRDIADVRRLIEQERLQFAHRRSASIPATRVAIVAAFEVSDFLFGRNDRCLPRAIALIRRSLRGGYNPSLVIGVRVNPFAAHCWVQQGSTVIGDSIDVARIYTPICTL</sequence>
<dbReference type="KEGG" id="sufl:FIL70_04665"/>
<dbReference type="InterPro" id="IPR032708">
    <property type="entry name" value="McjB_C"/>
</dbReference>
<dbReference type="Pfam" id="PF13471">
    <property type="entry name" value="Transglut_core3"/>
    <property type="match status" value="1"/>
</dbReference>
<dbReference type="Proteomes" id="UP000311469">
    <property type="component" value="Chromosome cSF1"/>
</dbReference>
<protein>
    <submittedName>
        <fullName evidence="3">Lasso peptide biosynthesis B2 protein</fullName>
    </submittedName>
</protein>
<dbReference type="AlphaFoldDB" id="A0A5B8CEZ2"/>
<dbReference type="NCBIfam" id="NF033537">
    <property type="entry name" value="lasso_biosyn_B2"/>
    <property type="match status" value="1"/>
</dbReference>
<evidence type="ECO:0000313" key="3">
    <source>
        <dbReference type="EMBL" id="QDC36640.1"/>
    </source>
</evidence>
<feature type="compositionally biased region" description="Polar residues" evidence="1">
    <location>
        <begin position="1"/>
        <end position="14"/>
    </location>
</feature>
<feature type="domain" description="Microcin J25-processing protein McjB C-terminal" evidence="2">
    <location>
        <begin position="160"/>
        <end position="265"/>
    </location>
</feature>
<evidence type="ECO:0000256" key="1">
    <source>
        <dbReference type="SAM" id="MobiDB-lite"/>
    </source>
</evidence>
<dbReference type="EMBL" id="CP041016">
    <property type="protein sequence ID" value="QDC36640.1"/>
    <property type="molecule type" value="Genomic_DNA"/>
</dbReference>
<gene>
    <name evidence="3" type="ORF">FIL70_04665</name>
</gene>
<organism evidence="3 4">
    <name type="scientific">Sphingobium fuliginis ATCC 27551</name>
    <dbReference type="NCBI Taxonomy" id="1208342"/>
    <lineage>
        <taxon>Bacteria</taxon>
        <taxon>Pseudomonadati</taxon>
        <taxon>Pseudomonadota</taxon>
        <taxon>Alphaproteobacteria</taxon>
        <taxon>Sphingomonadales</taxon>
        <taxon>Sphingomonadaceae</taxon>
        <taxon>Sphingobium</taxon>
    </lineage>
</organism>
<proteinExistence type="predicted"/>
<evidence type="ECO:0000313" key="4">
    <source>
        <dbReference type="Proteomes" id="UP000311469"/>
    </source>
</evidence>
<reference evidence="3 4" key="1">
    <citation type="submission" date="2019-06" db="EMBL/GenBank/DDBJ databases">
        <title>Genome organization and adaptive potential of archetypical organophosphate degarding Sphingobium fuliginis ATCC 27551.</title>
        <authorList>
            <person name="Sarwar A."/>
            <person name="Parthasarathy S."/>
            <person name="Singh C."/>
            <person name="Siddavattam D."/>
        </authorList>
    </citation>
    <scope>NUCLEOTIDE SEQUENCE [LARGE SCALE GENOMIC DNA]</scope>
    <source>
        <strain evidence="3 4">ATCC 27551</strain>
    </source>
</reference>